<keyword evidence="2" id="KW-0812">Transmembrane</keyword>
<protein>
    <recommendedName>
        <fullName evidence="5">SAF domain-containing protein</fullName>
    </recommendedName>
</protein>
<dbReference type="EMBL" id="JACNJN010000222">
    <property type="protein sequence ID" value="MBC8337018.1"/>
    <property type="molecule type" value="Genomic_DNA"/>
</dbReference>
<evidence type="ECO:0000313" key="3">
    <source>
        <dbReference type="EMBL" id="MBC8337018.1"/>
    </source>
</evidence>
<evidence type="ECO:0008006" key="5">
    <source>
        <dbReference type="Google" id="ProtNLM"/>
    </source>
</evidence>
<evidence type="ECO:0000256" key="2">
    <source>
        <dbReference type="SAM" id="Phobius"/>
    </source>
</evidence>
<keyword evidence="2" id="KW-0472">Membrane</keyword>
<comment type="caution">
    <text evidence="3">The sequence shown here is derived from an EMBL/GenBank/DDBJ whole genome shotgun (WGS) entry which is preliminary data.</text>
</comment>
<organism evidence="3 4">
    <name type="scientific">Candidatus Desulfolinea nitratireducens</name>
    <dbReference type="NCBI Taxonomy" id="2841698"/>
    <lineage>
        <taxon>Bacteria</taxon>
        <taxon>Bacillati</taxon>
        <taxon>Chloroflexota</taxon>
        <taxon>Anaerolineae</taxon>
        <taxon>Anaerolineales</taxon>
        <taxon>Anaerolineales incertae sedis</taxon>
        <taxon>Candidatus Desulfolinea</taxon>
    </lineage>
</organism>
<feature type="transmembrane region" description="Helical" evidence="2">
    <location>
        <begin position="6"/>
        <end position="25"/>
    </location>
</feature>
<evidence type="ECO:0000256" key="1">
    <source>
        <dbReference type="SAM" id="MobiDB-lite"/>
    </source>
</evidence>
<gene>
    <name evidence="3" type="ORF">H8E29_17315</name>
</gene>
<dbReference type="AlphaFoldDB" id="A0A8J6THF9"/>
<feature type="compositionally biased region" description="Pro residues" evidence="1">
    <location>
        <begin position="256"/>
        <end position="271"/>
    </location>
</feature>
<dbReference type="Proteomes" id="UP000614469">
    <property type="component" value="Unassembled WGS sequence"/>
</dbReference>
<reference evidence="3 4" key="1">
    <citation type="submission" date="2020-08" db="EMBL/GenBank/DDBJ databases">
        <title>Bridging the membrane lipid divide: bacteria of the FCB group superphylum have the potential to synthesize archaeal ether lipids.</title>
        <authorList>
            <person name="Villanueva L."/>
            <person name="Von Meijenfeldt F.A.B."/>
            <person name="Westbye A.B."/>
            <person name="Yadav S."/>
            <person name="Hopmans E.C."/>
            <person name="Dutilh B.E."/>
            <person name="Sinninghe Damste J.S."/>
        </authorList>
    </citation>
    <scope>NUCLEOTIDE SEQUENCE [LARGE SCALE GENOMIC DNA]</scope>
    <source>
        <strain evidence="3">NIOZ-UU36</strain>
    </source>
</reference>
<sequence>MRRGRIFIYLALFLLVVLAGAYLFLRSRSAPEEAAAPAPVLIDIVIAKQNIPQGAEITDEVLGSISLPEGTDFGVMFRYDQRDLQVVGKIAKYPIAQGVVITQPMIGETGDIASIGPEWANLISPGMTAIAIPVSRLSSVAYGAADGAHVNVIACFIFVDIDSGFQSKLPNSTASVFAAGFPFEAPSLSASIGAAGSPQGRIELDPTLQQPVYIVPQEDQRPRTVCQTVIQDVAVLKLGDFPVTDQVVAEDTDENAPPPAPGENTAPPAPVTPDIVTLVVSPQDATSLTYMLYGGAKLTLTLRGAKDTSRVETQAATLQFLLSQYAIPVPAKLPYAVEPRIDALGDPALGNTTEPTP</sequence>
<keyword evidence="2" id="KW-1133">Transmembrane helix</keyword>
<dbReference type="CDD" id="cd11614">
    <property type="entry name" value="SAF_CpaB_FlgA_like"/>
    <property type="match status" value="1"/>
</dbReference>
<proteinExistence type="predicted"/>
<evidence type="ECO:0000313" key="4">
    <source>
        <dbReference type="Proteomes" id="UP000614469"/>
    </source>
</evidence>
<feature type="region of interest" description="Disordered" evidence="1">
    <location>
        <begin position="250"/>
        <end position="271"/>
    </location>
</feature>
<name>A0A8J6THF9_9CHLR</name>
<accession>A0A8J6THF9</accession>